<comment type="caution">
    <text evidence="4">The sequence shown here is derived from an EMBL/GenBank/DDBJ whole genome shotgun (WGS) entry which is preliminary data.</text>
</comment>
<feature type="domain" description="Glucose-1-phosphate adenylyltransferase/Bifunctional protein GlmU-like C-terminal hexapeptide" evidence="3">
    <location>
        <begin position="15"/>
        <end position="83"/>
    </location>
</feature>
<dbReference type="InterPro" id="IPR011831">
    <property type="entry name" value="ADP-Glc_PPase"/>
</dbReference>
<evidence type="ECO:0000256" key="1">
    <source>
        <dbReference type="ARBA" id="ARBA00010443"/>
    </source>
</evidence>
<dbReference type="PANTHER" id="PTHR43523:SF6">
    <property type="entry name" value="GLYCOGEN BIOSYNTHESIS PROTEIN GLGD"/>
    <property type="match status" value="1"/>
</dbReference>
<keyword evidence="2" id="KW-0320">Glycogen biosynthesis</keyword>
<dbReference type="GO" id="GO:0008878">
    <property type="term" value="F:glucose-1-phosphate adenylyltransferase activity"/>
    <property type="evidence" value="ECO:0007669"/>
    <property type="project" value="InterPro"/>
</dbReference>
<dbReference type="GO" id="GO:0005978">
    <property type="term" value="P:glycogen biosynthetic process"/>
    <property type="evidence" value="ECO:0007669"/>
    <property type="project" value="UniProtKB-KW"/>
</dbReference>
<keyword evidence="4" id="KW-0808">Transferase</keyword>
<evidence type="ECO:0000256" key="2">
    <source>
        <dbReference type="ARBA" id="ARBA00023056"/>
    </source>
</evidence>
<dbReference type="Pfam" id="PF24894">
    <property type="entry name" value="Hexapep_GlmU"/>
    <property type="match status" value="1"/>
</dbReference>
<protein>
    <submittedName>
        <fullName evidence="4">Glucose-1-phosphate adenylyltransferase</fullName>
    </submittedName>
</protein>
<dbReference type="InterPro" id="IPR056818">
    <property type="entry name" value="GlmU/GlgC-like_hexapep"/>
</dbReference>
<evidence type="ECO:0000259" key="3">
    <source>
        <dbReference type="Pfam" id="PF24894"/>
    </source>
</evidence>
<dbReference type="Proteomes" id="UP000318667">
    <property type="component" value="Unassembled WGS sequence"/>
</dbReference>
<dbReference type="EMBL" id="VLKI01000026">
    <property type="protein sequence ID" value="TWH78913.1"/>
    <property type="molecule type" value="Genomic_DNA"/>
</dbReference>
<dbReference type="AlphaFoldDB" id="A0A562J757"/>
<keyword evidence="4" id="KW-0548">Nucleotidyltransferase</keyword>
<proteinExistence type="inferred from homology"/>
<dbReference type="CDD" id="cd04651">
    <property type="entry name" value="LbH_G1P_AT_C"/>
    <property type="match status" value="1"/>
</dbReference>
<dbReference type="Gene3D" id="2.160.10.10">
    <property type="entry name" value="Hexapeptide repeat proteins"/>
    <property type="match status" value="1"/>
</dbReference>
<gene>
    <name evidence="4" type="ORF">IQ19_05112</name>
</gene>
<comment type="similarity">
    <text evidence="1">Belongs to the bacterial/plant glucose-1-phosphate adenylyltransferase family.</text>
</comment>
<keyword evidence="5" id="KW-1185">Reference proteome</keyword>
<name>A0A562J757_9BACI</name>
<organism evidence="4 5">
    <name type="scientific">Cytobacillus oceanisediminis</name>
    <dbReference type="NCBI Taxonomy" id="665099"/>
    <lineage>
        <taxon>Bacteria</taxon>
        <taxon>Bacillati</taxon>
        <taxon>Bacillota</taxon>
        <taxon>Bacilli</taxon>
        <taxon>Bacillales</taxon>
        <taxon>Bacillaceae</taxon>
        <taxon>Cytobacillus</taxon>
    </lineage>
</organism>
<evidence type="ECO:0000313" key="5">
    <source>
        <dbReference type="Proteomes" id="UP000318667"/>
    </source>
</evidence>
<sequence>MKVEPPTCYLKGTLVKNALIANGCLIGGTVENSIIARRVQIGKGVVIKNSIIMQKCQIEDNCYLDSVILDKNVKVEAGSSLIGTARDPFVVRKGTKQGALMNKYYLQFLNVARMQYQEVLLM</sequence>
<dbReference type="PANTHER" id="PTHR43523">
    <property type="entry name" value="GLUCOSE-1-PHOSPHATE ADENYLYLTRANSFERASE-RELATED"/>
    <property type="match status" value="1"/>
</dbReference>
<evidence type="ECO:0000313" key="4">
    <source>
        <dbReference type="EMBL" id="TWH78913.1"/>
    </source>
</evidence>
<reference evidence="4 5" key="1">
    <citation type="journal article" date="2015" name="Stand. Genomic Sci.">
        <title>Genomic Encyclopedia of Bacterial and Archaeal Type Strains, Phase III: the genomes of soil and plant-associated and newly described type strains.</title>
        <authorList>
            <person name="Whitman W.B."/>
            <person name="Woyke T."/>
            <person name="Klenk H.P."/>
            <person name="Zhou Y."/>
            <person name="Lilburn T.G."/>
            <person name="Beck B.J."/>
            <person name="De Vos P."/>
            <person name="Vandamme P."/>
            <person name="Eisen J.A."/>
            <person name="Garrity G."/>
            <person name="Hugenholtz P."/>
            <person name="Kyrpides N.C."/>
        </authorList>
    </citation>
    <scope>NUCLEOTIDE SEQUENCE [LARGE SCALE GENOMIC DNA]</scope>
    <source>
        <strain evidence="4 5">CGMCC 1.10115</strain>
    </source>
</reference>
<dbReference type="SUPFAM" id="SSF51161">
    <property type="entry name" value="Trimeric LpxA-like enzymes"/>
    <property type="match status" value="1"/>
</dbReference>
<dbReference type="InterPro" id="IPR011004">
    <property type="entry name" value="Trimer_LpxA-like_sf"/>
</dbReference>
<accession>A0A562J757</accession>